<accession>X1JBU6</accession>
<proteinExistence type="predicted"/>
<gene>
    <name evidence="2" type="ORF">S03H2_48790</name>
</gene>
<feature type="non-terminal residue" evidence="2">
    <location>
        <position position="207"/>
    </location>
</feature>
<dbReference type="AlphaFoldDB" id="X1JBU6"/>
<evidence type="ECO:0000313" key="2">
    <source>
        <dbReference type="EMBL" id="GAH67243.1"/>
    </source>
</evidence>
<organism evidence="2">
    <name type="scientific">marine sediment metagenome</name>
    <dbReference type="NCBI Taxonomy" id="412755"/>
    <lineage>
        <taxon>unclassified sequences</taxon>
        <taxon>metagenomes</taxon>
        <taxon>ecological metagenomes</taxon>
    </lineage>
</organism>
<name>X1JBU6_9ZZZZ</name>
<sequence>MSHERTKAALHCEMPDVIPIYLIMNHPEFVRDATGVDPYEHPLISSQRFIERFDIDLGGFPLSDEPQKPPVEEQGEDTVATEDGGLRSKYSRETEWHLQSPFKSVEEVLNFDTDPFGKDSEKALYPNYALKNYRWLYEDWTERIRQENETVRKVAEVYSDHLACGAGFYTTLFMWPIMIFGWELFLEAGGLYPDEMGALLGRFAEIT</sequence>
<evidence type="ECO:0000256" key="1">
    <source>
        <dbReference type="SAM" id="MobiDB-lite"/>
    </source>
</evidence>
<dbReference type="EMBL" id="BARU01030787">
    <property type="protein sequence ID" value="GAH67243.1"/>
    <property type="molecule type" value="Genomic_DNA"/>
</dbReference>
<comment type="caution">
    <text evidence="2">The sequence shown here is derived from an EMBL/GenBank/DDBJ whole genome shotgun (WGS) entry which is preliminary data.</text>
</comment>
<protein>
    <recommendedName>
        <fullName evidence="3">Uroporphyrinogen decarboxylase (URO-D) domain-containing protein</fullName>
    </recommendedName>
</protein>
<feature type="region of interest" description="Disordered" evidence="1">
    <location>
        <begin position="61"/>
        <end position="82"/>
    </location>
</feature>
<evidence type="ECO:0008006" key="3">
    <source>
        <dbReference type="Google" id="ProtNLM"/>
    </source>
</evidence>
<reference evidence="2" key="1">
    <citation type="journal article" date="2014" name="Front. Microbiol.">
        <title>High frequency of phylogenetically diverse reductive dehalogenase-homologous genes in deep subseafloor sedimentary metagenomes.</title>
        <authorList>
            <person name="Kawai M."/>
            <person name="Futagami T."/>
            <person name="Toyoda A."/>
            <person name="Takaki Y."/>
            <person name="Nishi S."/>
            <person name="Hori S."/>
            <person name="Arai W."/>
            <person name="Tsubouchi T."/>
            <person name="Morono Y."/>
            <person name="Uchiyama I."/>
            <person name="Ito T."/>
            <person name="Fujiyama A."/>
            <person name="Inagaki F."/>
            <person name="Takami H."/>
        </authorList>
    </citation>
    <scope>NUCLEOTIDE SEQUENCE</scope>
    <source>
        <strain evidence="2">Expedition CK06-06</strain>
    </source>
</reference>